<dbReference type="Proteomes" id="UP000594467">
    <property type="component" value="Chromosome"/>
</dbReference>
<proteinExistence type="predicted"/>
<evidence type="ECO:0000313" key="2">
    <source>
        <dbReference type="Proteomes" id="UP000594467"/>
    </source>
</evidence>
<name>A0A9Q6YE45_PSEFR</name>
<organism evidence="1 2">
    <name type="scientific">Pseudomonas fragi</name>
    <dbReference type="NCBI Taxonomy" id="296"/>
    <lineage>
        <taxon>Bacteria</taxon>
        <taxon>Pseudomonadati</taxon>
        <taxon>Pseudomonadota</taxon>
        <taxon>Gammaproteobacteria</taxon>
        <taxon>Pseudomonadales</taxon>
        <taxon>Pseudomonadaceae</taxon>
        <taxon>Pseudomonas</taxon>
    </lineage>
</organism>
<dbReference type="AlphaFoldDB" id="A0A9Q6YE45"/>
<gene>
    <name evidence="1" type="ORF">I5R27_00435</name>
</gene>
<dbReference type="EMBL" id="CP065202">
    <property type="protein sequence ID" value="QPL31628.1"/>
    <property type="molecule type" value="Genomic_DNA"/>
</dbReference>
<evidence type="ECO:0000313" key="1">
    <source>
        <dbReference type="EMBL" id="QPL31628.1"/>
    </source>
</evidence>
<dbReference type="RefSeq" id="WP_086795602.1">
    <property type="nucleotide sequence ID" value="NZ_CP021132.1"/>
</dbReference>
<reference evidence="1 2" key="1">
    <citation type="submission" date="2020-11" db="EMBL/GenBank/DDBJ databases">
        <title>The Complete Genome of Pseudomonas fragi A13BB.</title>
        <authorList>
            <person name="Awolope O.K."/>
            <person name="O'Driscoll N.H."/>
            <person name="Di Salvo A."/>
            <person name="Lamb A.J."/>
        </authorList>
    </citation>
    <scope>NUCLEOTIDE SEQUENCE [LARGE SCALE GENOMIC DNA]</scope>
    <source>
        <strain evidence="1 2">A13BB</strain>
    </source>
</reference>
<accession>A0A9Q6YE45</accession>
<sequence>MNRQVFSNMRVTSLHLQQGLFASLALSVTLIGGQQWARWETAAQPVATVVHAAAPQQHFQALGAVIEGTGHYALAASDDTQIANTQPLPERWVF</sequence>
<protein>
    <submittedName>
        <fullName evidence="1">Uncharacterized protein</fullName>
    </submittedName>
</protein>